<dbReference type="EMBL" id="HBKN01046482">
    <property type="protein sequence ID" value="CAE2336185.1"/>
    <property type="molecule type" value="Transcribed_RNA"/>
</dbReference>
<feature type="region of interest" description="Disordered" evidence="3">
    <location>
        <begin position="149"/>
        <end position="222"/>
    </location>
</feature>
<dbReference type="InterPro" id="IPR032675">
    <property type="entry name" value="LRR_dom_sf"/>
</dbReference>
<evidence type="ECO:0000256" key="1">
    <source>
        <dbReference type="ARBA" id="ARBA00022614"/>
    </source>
</evidence>
<dbReference type="PANTHER" id="PTHR15454">
    <property type="entry name" value="NISCHARIN RELATED"/>
    <property type="match status" value="1"/>
</dbReference>
<dbReference type="GO" id="GO:0005737">
    <property type="term" value="C:cytoplasm"/>
    <property type="evidence" value="ECO:0007669"/>
    <property type="project" value="TreeGrafter"/>
</dbReference>
<feature type="region of interest" description="Disordered" evidence="3">
    <location>
        <begin position="251"/>
        <end position="272"/>
    </location>
</feature>
<dbReference type="PANTHER" id="PTHR15454:SF56">
    <property type="entry name" value="PROTEIN PHOSPHATASE 1 REGULATORY SUBUNIT 7-RELATED"/>
    <property type="match status" value="1"/>
</dbReference>
<dbReference type="Gene3D" id="3.80.10.10">
    <property type="entry name" value="Ribonuclease Inhibitor"/>
    <property type="match status" value="1"/>
</dbReference>
<feature type="compositionally biased region" description="Gly residues" evidence="3">
    <location>
        <begin position="252"/>
        <end position="265"/>
    </location>
</feature>
<feature type="compositionally biased region" description="Basic and acidic residues" evidence="3">
    <location>
        <begin position="149"/>
        <end position="162"/>
    </location>
</feature>
<evidence type="ECO:0000256" key="3">
    <source>
        <dbReference type="SAM" id="MobiDB-lite"/>
    </source>
</evidence>
<feature type="compositionally biased region" description="Basic and acidic residues" evidence="3">
    <location>
        <begin position="181"/>
        <end position="222"/>
    </location>
</feature>
<organism evidence="4">
    <name type="scientific">Guillardia theta</name>
    <name type="common">Cryptophyte</name>
    <name type="synonym">Cryptomonas phi</name>
    <dbReference type="NCBI Taxonomy" id="55529"/>
    <lineage>
        <taxon>Eukaryota</taxon>
        <taxon>Cryptophyceae</taxon>
        <taxon>Pyrenomonadales</taxon>
        <taxon>Geminigeraceae</taxon>
        <taxon>Guillardia</taxon>
    </lineage>
</organism>
<protein>
    <submittedName>
        <fullName evidence="4">Uncharacterized protein</fullName>
    </submittedName>
</protein>
<accession>A0A7S4PJE9</accession>
<feature type="compositionally biased region" description="Polar residues" evidence="3">
    <location>
        <begin position="164"/>
        <end position="175"/>
    </location>
</feature>
<keyword evidence="1" id="KW-0433">Leucine-rich repeat</keyword>
<dbReference type="AlphaFoldDB" id="A0A7S4PJE9"/>
<evidence type="ECO:0000313" key="4">
    <source>
        <dbReference type="EMBL" id="CAE2336185.1"/>
    </source>
</evidence>
<reference evidence="4" key="1">
    <citation type="submission" date="2021-01" db="EMBL/GenBank/DDBJ databases">
        <authorList>
            <person name="Corre E."/>
            <person name="Pelletier E."/>
            <person name="Niang G."/>
            <person name="Scheremetjew M."/>
            <person name="Finn R."/>
            <person name="Kale V."/>
            <person name="Holt S."/>
            <person name="Cochrane G."/>
            <person name="Meng A."/>
            <person name="Brown T."/>
            <person name="Cohen L."/>
        </authorList>
    </citation>
    <scope>NUCLEOTIDE SEQUENCE</scope>
    <source>
        <strain evidence="4">CCMP 2712</strain>
    </source>
</reference>
<sequence>MSLSNQYITSLEGLGVHRGLKTLFLQNNFLSNLDYLFSQPNLKELHLENNKLTSLRGLQPQPALEKIWVVGNPVCENKFINAMCLMAIGSSLLRIDDSGIVPKMRELAMILGPRAAEAVREGWIADSVQRTEEEFEELIYQLRRQNQEERTAEQRMLSERKKNVTPSRLSNSVERSTSRSRGSDQHAELSRLQEELEKERERSESLARKLRNMRVEGHGQGDERDLMLSAVVKENERLTQERDQLAQRFKQQGGGAGGGAGGDPGGSLQASLREAESKIARLETKLARAFSAEELVRLPFLAFRHLRLSLQGKEYQDISLTLNEEGLMLEEVNSGRGSIGFISCDEDLQISGAPSGFSLVSRSTGKCLMEHKYANVIGRLVKLWMAYKKEKRRLQANRSSNFDRAGRAPPAELLK</sequence>
<dbReference type="InterPro" id="IPR001611">
    <property type="entry name" value="Leu-rich_rpt"/>
</dbReference>
<keyword evidence="2" id="KW-0677">Repeat</keyword>
<gene>
    <name evidence="4" type="ORF">GTHE00462_LOCUS36299</name>
</gene>
<dbReference type="PROSITE" id="PS51450">
    <property type="entry name" value="LRR"/>
    <property type="match status" value="2"/>
</dbReference>
<proteinExistence type="predicted"/>
<name>A0A7S4PJE9_GUITH</name>
<evidence type="ECO:0000256" key="2">
    <source>
        <dbReference type="ARBA" id="ARBA00022737"/>
    </source>
</evidence>
<dbReference type="SUPFAM" id="SSF52058">
    <property type="entry name" value="L domain-like"/>
    <property type="match status" value="1"/>
</dbReference>